<evidence type="ECO:0000313" key="2">
    <source>
        <dbReference type="EMBL" id="MDC8770611.1"/>
    </source>
</evidence>
<evidence type="ECO:0008006" key="4">
    <source>
        <dbReference type="Google" id="ProtNLM"/>
    </source>
</evidence>
<reference evidence="2 3" key="1">
    <citation type="submission" date="2022-10" db="EMBL/GenBank/DDBJ databases">
        <title>Paucibacter sp. hw1 Genome sequencing.</title>
        <authorList>
            <person name="Park S."/>
        </authorList>
    </citation>
    <scope>NUCLEOTIDE SEQUENCE [LARGE SCALE GENOMIC DNA]</scope>
    <source>
        <strain evidence="3">hw1</strain>
    </source>
</reference>
<protein>
    <recommendedName>
        <fullName evidence="4">Tetratricopeptide repeat protein</fullName>
    </recommendedName>
</protein>
<feature type="compositionally biased region" description="Low complexity" evidence="1">
    <location>
        <begin position="45"/>
        <end position="60"/>
    </location>
</feature>
<dbReference type="EMBL" id="JAQQXT010000002">
    <property type="protein sequence ID" value="MDC8770611.1"/>
    <property type="molecule type" value="Genomic_DNA"/>
</dbReference>
<accession>A0ABT5KCT7</accession>
<evidence type="ECO:0000256" key="1">
    <source>
        <dbReference type="SAM" id="MobiDB-lite"/>
    </source>
</evidence>
<keyword evidence="3" id="KW-1185">Reference proteome</keyword>
<evidence type="ECO:0000313" key="3">
    <source>
        <dbReference type="Proteomes" id="UP001221189"/>
    </source>
</evidence>
<dbReference type="Proteomes" id="UP001221189">
    <property type="component" value="Unassembled WGS sequence"/>
</dbReference>
<sequence>MKNSRPTLDGKRAVSSWKPKVAGLFFSLATFVCGGTQAHQHPHQHSQGQQGHAQSPSEPERQALLQAARKALAAGDSDTAQRRLDAAAMISHSADTELLLLQAQMQAGDYRSALMFASHTAGAHIHEPEALALYAWMLALGEQRAEAKRMLEAGLKRLPLEPTLLAMQRQLPLAEPAAAAEPAPQAAAIRPGPLAIGAPVPAHAQALGSGLLLDAGRLALVPWQPSQADAQLWVRNGLGQASAARLVQSFDALGLALLSLDAPLPTAHSALTRAPRDAFAGSPATAFAYLATPSAQAAWPAMHRGFLGRLSAASQQQALGVELPLAPRGGPVFDQAGRWIGITLADQNGEPKLAPLSALQVALGRSFDKIPAQQQGQPMALDQQYEQALPLTVQLLVAGKQP</sequence>
<dbReference type="RefSeq" id="WP_273599038.1">
    <property type="nucleotide sequence ID" value="NZ_JAQQXT010000002.1"/>
</dbReference>
<feature type="region of interest" description="Disordered" evidence="1">
    <location>
        <begin position="37"/>
        <end position="60"/>
    </location>
</feature>
<comment type="caution">
    <text evidence="2">The sequence shown here is derived from an EMBL/GenBank/DDBJ whole genome shotgun (WGS) entry which is preliminary data.</text>
</comment>
<proteinExistence type="predicted"/>
<organism evidence="2 3">
    <name type="scientific">Roseateles albus</name>
    <dbReference type="NCBI Taxonomy" id="2987525"/>
    <lineage>
        <taxon>Bacteria</taxon>
        <taxon>Pseudomonadati</taxon>
        <taxon>Pseudomonadota</taxon>
        <taxon>Betaproteobacteria</taxon>
        <taxon>Burkholderiales</taxon>
        <taxon>Sphaerotilaceae</taxon>
        <taxon>Roseateles</taxon>
    </lineage>
</organism>
<name>A0ABT5KCT7_9BURK</name>
<gene>
    <name evidence="2" type="ORF">PRZ03_03420</name>
</gene>